<feature type="transmembrane region" description="Helical" evidence="5">
    <location>
        <begin position="161"/>
        <end position="178"/>
    </location>
</feature>
<dbReference type="PANTHER" id="PTHR42829:SF2">
    <property type="entry name" value="NADH-UBIQUINONE OXIDOREDUCTASE CHAIN 5"/>
    <property type="match status" value="1"/>
</dbReference>
<evidence type="ECO:0000313" key="8">
    <source>
        <dbReference type="Proteomes" id="UP001360560"/>
    </source>
</evidence>
<dbReference type="PRINTS" id="PR01434">
    <property type="entry name" value="NADHDHGNASE5"/>
</dbReference>
<dbReference type="InterPro" id="IPR001750">
    <property type="entry name" value="ND/Mrp_TM"/>
</dbReference>
<dbReference type="GO" id="GO:0015990">
    <property type="term" value="P:electron transport coupled proton transport"/>
    <property type="evidence" value="ECO:0007669"/>
    <property type="project" value="TreeGrafter"/>
</dbReference>
<reference evidence="7 8" key="1">
    <citation type="journal article" date="2023" name="Elife">
        <title>Identification of key yeast species and microbe-microbe interactions impacting larval growth of Drosophila in the wild.</title>
        <authorList>
            <person name="Mure A."/>
            <person name="Sugiura Y."/>
            <person name="Maeda R."/>
            <person name="Honda K."/>
            <person name="Sakurai N."/>
            <person name="Takahashi Y."/>
            <person name="Watada M."/>
            <person name="Katoh T."/>
            <person name="Gotoh A."/>
            <person name="Gotoh Y."/>
            <person name="Taniguchi I."/>
            <person name="Nakamura K."/>
            <person name="Hayashi T."/>
            <person name="Katayama T."/>
            <person name="Uemura T."/>
            <person name="Hattori Y."/>
        </authorList>
    </citation>
    <scope>NUCLEOTIDE SEQUENCE [LARGE SCALE GENOMIC DNA]</scope>
    <source>
        <strain evidence="7 8">SC-9</strain>
    </source>
</reference>
<feature type="non-terminal residue" evidence="7">
    <location>
        <position position="179"/>
    </location>
</feature>
<evidence type="ECO:0000313" key="7">
    <source>
        <dbReference type="EMBL" id="GMM39093.1"/>
    </source>
</evidence>
<evidence type="ECO:0000256" key="5">
    <source>
        <dbReference type="SAM" id="Phobius"/>
    </source>
</evidence>
<keyword evidence="4 5" id="KW-0472">Membrane</keyword>
<organism evidence="7 8">
    <name type="scientific">Saccharomycopsis crataegensis</name>
    <dbReference type="NCBI Taxonomy" id="43959"/>
    <lineage>
        <taxon>Eukaryota</taxon>
        <taxon>Fungi</taxon>
        <taxon>Dikarya</taxon>
        <taxon>Ascomycota</taxon>
        <taxon>Saccharomycotina</taxon>
        <taxon>Saccharomycetes</taxon>
        <taxon>Saccharomycopsidaceae</taxon>
        <taxon>Saccharomycopsis</taxon>
    </lineage>
</organism>
<comment type="caution">
    <text evidence="7">The sequence shown here is derived from an EMBL/GenBank/DDBJ whole genome shotgun (WGS) entry which is preliminary data.</text>
</comment>
<dbReference type="GO" id="GO:0016020">
    <property type="term" value="C:membrane"/>
    <property type="evidence" value="ECO:0007669"/>
    <property type="project" value="UniProtKB-SubCell"/>
</dbReference>
<feature type="transmembrane region" description="Helical" evidence="5">
    <location>
        <begin position="100"/>
        <end position="117"/>
    </location>
</feature>
<dbReference type="RefSeq" id="XP_064856088.1">
    <property type="nucleotide sequence ID" value="XM_065000016.1"/>
</dbReference>
<dbReference type="EMBL" id="BTFZ01000021">
    <property type="protein sequence ID" value="GMM39093.1"/>
    <property type="molecule type" value="Genomic_DNA"/>
</dbReference>
<evidence type="ECO:0000256" key="4">
    <source>
        <dbReference type="ARBA" id="ARBA00023136"/>
    </source>
</evidence>
<dbReference type="AlphaFoldDB" id="A0AAV5QVY4"/>
<proteinExistence type="predicted"/>
<keyword evidence="7" id="KW-0496">Mitochondrion</keyword>
<dbReference type="InterPro" id="IPR003945">
    <property type="entry name" value="NU5C-like"/>
</dbReference>
<keyword evidence="2 5" id="KW-0812">Transmembrane</keyword>
<feature type="transmembrane region" description="Helical" evidence="5">
    <location>
        <begin position="67"/>
        <end position="88"/>
    </location>
</feature>
<geneLocation type="mitochondrion" evidence="7"/>
<feature type="transmembrane region" description="Helical" evidence="5">
    <location>
        <begin position="39"/>
        <end position="61"/>
    </location>
</feature>
<comment type="subcellular location">
    <subcellularLocation>
        <location evidence="1">Membrane</location>
        <topology evidence="1">Multi-pass membrane protein</topology>
    </subcellularLocation>
</comment>
<dbReference type="GO" id="GO:0042773">
    <property type="term" value="P:ATP synthesis coupled electron transport"/>
    <property type="evidence" value="ECO:0007669"/>
    <property type="project" value="InterPro"/>
</dbReference>
<feature type="transmembrane region" description="Helical" evidence="5">
    <location>
        <begin position="6"/>
        <end position="27"/>
    </location>
</feature>
<dbReference type="GO" id="GO:0003954">
    <property type="term" value="F:NADH dehydrogenase activity"/>
    <property type="evidence" value="ECO:0007669"/>
    <property type="project" value="TreeGrafter"/>
</dbReference>
<feature type="transmembrane region" description="Helical" evidence="5">
    <location>
        <begin position="129"/>
        <end position="149"/>
    </location>
</feature>
<feature type="domain" description="NADH:quinone oxidoreductase/Mrp antiporter transmembrane" evidence="6">
    <location>
        <begin position="3"/>
        <end position="168"/>
    </location>
</feature>
<keyword evidence="3 5" id="KW-1133">Transmembrane helix</keyword>
<sequence>MAMEGPTPVSSLLHAATMVTAGVYLLMRSSPMLEFSPMMLGACTALGGITTGVAGLMAIVSNDIKRVIALSTMSQIGMMVIAVGVSAYNLALFHLVCHSVFKALLFMSAGAIIHSVINESQDLRTYGGFLPFLPLTYTCILIASLSLMAIPSLTGFYSKDIILETLMGSFGFSGFAIYW</sequence>
<evidence type="ECO:0000256" key="3">
    <source>
        <dbReference type="ARBA" id="ARBA00022989"/>
    </source>
</evidence>
<keyword evidence="8" id="KW-1185">Reference proteome</keyword>
<dbReference type="GO" id="GO:0008137">
    <property type="term" value="F:NADH dehydrogenase (ubiquinone) activity"/>
    <property type="evidence" value="ECO:0007669"/>
    <property type="project" value="InterPro"/>
</dbReference>
<evidence type="ECO:0000259" key="6">
    <source>
        <dbReference type="Pfam" id="PF00361"/>
    </source>
</evidence>
<evidence type="ECO:0000256" key="2">
    <source>
        <dbReference type="ARBA" id="ARBA00022692"/>
    </source>
</evidence>
<name>A0AAV5QVY4_9ASCO</name>
<dbReference type="Pfam" id="PF00361">
    <property type="entry name" value="Proton_antipo_M"/>
    <property type="match status" value="1"/>
</dbReference>
<accession>A0AAV5QVY4</accession>
<dbReference type="PANTHER" id="PTHR42829">
    <property type="entry name" value="NADH-UBIQUINONE OXIDOREDUCTASE CHAIN 5"/>
    <property type="match status" value="1"/>
</dbReference>
<dbReference type="Proteomes" id="UP001360560">
    <property type="component" value="Unassembled WGS sequence"/>
</dbReference>
<evidence type="ECO:0000256" key="1">
    <source>
        <dbReference type="ARBA" id="ARBA00004141"/>
    </source>
</evidence>
<gene>
    <name evidence="7" type="ORF">DASC09_054670</name>
</gene>
<protein>
    <recommendedName>
        <fullName evidence="6">NADH:quinone oxidoreductase/Mrp antiporter transmembrane domain-containing protein</fullName>
    </recommendedName>
</protein>